<name>A0ABP8QAG8_9ACTN</name>
<dbReference type="Pfam" id="PF09346">
    <property type="entry name" value="SMI1_KNR4"/>
    <property type="match status" value="1"/>
</dbReference>
<dbReference type="EMBL" id="BAABHF010000024">
    <property type="protein sequence ID" value="GAA4499828.1"/>
    <property type="molecule type" value="Genomic_DNA"/>
</dbReference>
<gene>
    <name evidence="2" type="ORF">GCM10023191_047370</name>
</gene>
<protein>
    <recommendedName>
        <fullName evidence="1">Knr4/Smi1-like domain-containing protein</fullName>
    </recommendedName>
</protein>
<dbReference type="PANTHER" id="PTHR47432">
    <property type="entry name" value="CELL WALL ASSEMBLY REGULATOR SMI1"/>
    <property type="match status" value="1"/>
</dbReference>
<accession>A0ABP8QAG8</accession>
<dbReference type="InterPro" id="IPR051873">
    <property type="entry name" value="KNR4/SMI1_regulator"/>
</dbReference>
<keyword evidence="3" id="KW-1185">Reference proteome</keyword>
<dbReference type="Proteomes" id="UP001500503">
    <property type="component" value="Unassembled WGS sequence"/>
</dbReference>
<dbReference type="PANTHER" id="PTHR47432:SF1">
    <property type="entry name" value="CELL WALL ASSEMBLY REGULATOR SMI1"/>
    <property type="match status" value="1"/>
</dbReference>
<comment type="caution">
    <text evidence="2">The sequence shown here is derived from an EMBL/GenBank/DDBJ whole genome shotgun (WGS) entry which is preliminary data.</text>
</comment>
<dbReference type="InterPro" id="IPR018958">
    <property type="entry name" value="Knr4/Smi1-like_dom"/>
</dbReference>
<sequence>MAGMSELAVSSVAGSWRRIDAWLATHAPAMLSLLNPPVVPDELESAQRVLGVQFPAHLSESLSCHNGVGEWTSLLPEQSPLGAAAIAEHWKMCMGIASDNDGLVTRPWDEEPWWHPLWVPWAESADGNAHVIDLRPGSGSGQLGWAGHADGGDFSDAWPSLAAYLHEVSRALYEGGGVRDMYPYLTSDGQLWWELGKGPHLLNGDALQEAPVGLG</sequence>
<dbReference type="SMART" id="SM00860">
    <property type="entry name" value="SMI1_KNR4"/>
    <property type="match status" value="1"/>
</dbReference>
<reference evidence="3" key="1">
    <citation type="journal article" date="2019" name="Int. J. Syst. Evol. Microbiol.">
        <title>The Global Catalogue of Microorganisms (GCM) 10K type strain sequencing project: providing services to taxonomists for standard genome sequencing and annotation.</title>
        <authorList>
            <consortium name="The Broad Institute Genomics Platform"/>
            <consortium name="The Broad Institute Genome Sequencing Center for Infectious Disease"/>
            <person name="Wu L."/>
            <person name="Ma J."/>
        </authorList>
    </citation>
    <scope>NUCLEOTIDE SEQUENCE [LARGE SCALE GENOMIC DNA]</scope>
    <source>
        <strain evidence="3">JCM 17933</strain>
    </source>
</reference>
<evidence type="ECO:0000313" key="3">
    <source>
        <dbReference type="Proteomes" id="UP001500503"/>
    </source>
</evidence>
<evidence type="ECO:0000259" key="1">
    <source>
        <dbReference type="SMART" id="SM00860"/>
    </source>
</evidence>
<feature type="domain" description="Knr4/Smi1-like" evidence="1">
    <location>
        <begin position="37"/>
        <end position="167"/>
    </location>
</feature>
<evidence type="ECO:0000313" key="2">
    <source>
        <dbReference type="EMBL" id="GAA4499828.1"/>
    </source>
</evidence>
<proteinExistence type="predicted"/>
<organism evidence="2 3">
    <name type="scientific">Actinoallomurus oryzae</name>
    <dbReference type="NCBI Taxonomy" id="502180"/>
    <lineage>
        <taxon>Bacteria</taxon>
        <taxon>Bacillati</taxon>
        <taxon>Actinomycetota</taxon>
        <taxon>Actinomycetes</taxon>
        <taxon>Streptosporangiales</taxon>
        <taxon>Thermomonosporaceae</taxon>
        <taxon>Actinoallomurus</taxon>
    </lineage>
</organism>
<dbReference type="SUPFAM" id="SSF160631">
    <property type="entry name" value="SMI1/KNR4-like"/>
    <property type="match status" value="1"/>
</dbReference>
<dbReference type="InterPro" id="IPR037883">
    <property type="entry name" value="Knr4/Smi1-like_sf"/>
</dbReference>